<dbReference type="Ensembl" id="ENSCPGT00000005137.1">
    <property type="protein sequence ID" value="ENSCPGP00000004675.1"/>
    <property type="gene ID" value="ENSCPGG00000003162.1"/>
</dbReference>
<dbReference type="Proteomes" id="UP000694419">
    <property type="component" value="Unplaced"/>
</dbReference>
<keyword evidence="4" id="KW-1185">Reference proteome</keyword>
<dbReference type="Pfam" id="PF24917">
    <property type="entry name" value="BLTP3A_B"/>
    <property type="match status" value="2"/>
</dbReference>
<proteinExistence type="predicted"/>
<reference evidence="3" key="1">
    <citation type="submission" date="2025-08" db="UniProtKB">
        <authorList>
            <consortium name="Ensembl"/>
        </authorList>
    </citation>
    <scope>IDENTIFICATION</scope>
</reference>
<feature type="compositionally biased region" description="Polar residues" evidence="2">
    <location>
        <begin position="429"/>
        <end position="439"/>
    </location>
</feature>
<dbReference type="PANTHER" id="PTHR22774:SF17">
    <property type="entry name" value="BRIDGE-LIKE LIPID TRANSFER PROTEIN FAMILY MEMBER 3B"/>
    <property type="match status" value="1"/>
</dbReference>
<feature type="compositionally biased region" description="Polar residues" evidence="2">
    <location>
        <begin position="986"/>
        <end position="998"/>
    </location>
</feature>
<feature type="region of interest" description="Disordered" evidence="2">
    <location>
        <begin position="402"/>
        <end position="440"/>
    </location>
</feature>
<feature type="compositionally biased region" description="Low complexity" evidence="2">
    <location>
        <begin position="267"/>
        <end position="278"/>
    </location>
</feature>
<accession>A0A8C3JAM6</accession>
<dbReference type="InterPro" id="IPR026728">
    <property type="entry name" value="BLTP3A/B"/>
</dbReference>
<sequence>MCMFGFRFTKNLSPDKINLSTLKGEGQLTNLELDQEVLQNMLDLPTWLAINKVFCNKASIRIPWTKLKTHPICLSLDKVVMEMSTCEEPRAPNGPSPIATASGQSEYGFAEKVVEGISVSVNSIIIRIGAKAFNASFELSQLRIYSVNANWEHADLRFTRIQEAQRGEVLTFKEINWQMIRIEADAIQSSKHEIMSAPVRLITNQSKIRVTLKRRLKDCNVVASKLVLILDDLLWVLTDSQLKAMVQYAKSLSEAIEKSTEQRKSLASETSSAPAPSSQQVKAHQTTAAPDQNDAIVKLFNDFDVKETSHHLVISHLDLHICDDIHSKEKDSNRRVTGGAMQLSFSYLTVDYYPFHKAGDSCNHWMHYSDATKTRSGWAKELLNEFKSNVELLKQAVKDQVIDSPPESPPAVCPQNLQTGKEQIPKGTSRASSVSSQQPKGKLMSSPIVVRLADFNIYQVSTADQCRSSPKALISCNKKSLYLPPEMPAIHIEFTEYYYPDGKDFPIPCPNLYGQLNALQFTLDERSILWLNQFVLDLKQSLIQFMAMYKLNDNSKSDEHVDVRVDGLMLKFIIPAENKPEIHRDQPRALSIQSSEMIATNTRYSPNCRHSDLEALFQNFKDCEFFSRTFTAFPKSQRNFNLLHPIFQRHAHEQDTKMHDVYKGYIIPKLNKYALKTSAATDVWALHFSQFWIDYEGTKSGKGRPISFVDSFPLSLWICQPVRFAKSQKELLSHNQTALNIPKSESSDLANRLQRKKLLKEYYSMETEPLTNSIQMSDTSGVLAESSSSDADVNVLVHVKKHVSVQINHYQYLFLLFLHESLVLLLENLRNDVEAVTGKPAKQTDVCIGILLKSAELALLLHPVTQGNPCKSPVVEEGSPVASELSPLGNGEALTSESKVIGNKVVQAGVTNFDYVNDCKPLNGEVNKGILIDPLLFKSDSNMDFQKGTSFSDDASDKGLGDTSEGGSSGLFSRSDSEEVCGPLSERSSLQPRDSASLLNKREDSTEFFIDKEIDKNIFSNKLNEQESTTQGCPTQVTDLEAETALEPEELEINKEKVTSVRMFASQSASSAKPKERCPSNLPTFSVSYKNMKRSPSQVSLDTISIDSMMLEDHLIESDGSDSQSFLEKGITATNYQSPSENAHEGGTVIENCDGSSPDAMSAASENAHETSEEMMSVVVFQIFGVNGEIDIRGDDTEICLQVNQVIPNQLGNISVRHYLCNRTVGSDCKSVAGTVNSSPEISLRWESGPSAVIHSLLAVKNGFLQCHVENFSAEFLTSSLTNIQHFLEDETVAEVMPMKIKVSNARINLKDDSPHENLKASELVPIKLHIDILWIERNDDGTFLIRGLYVPLIEENECLKQELAKAKMALAEVQMEKDALLHRIKKMNVDHQ</sequence>
<keyword evidence="1" id="KW-0175">Coiled coil</keyword>
<organism evidence="3 4">
    <name type="scientific">Calidris pygmaea</name>
    <name type="common">Spoon-billed sandpiper</name>
    <dbReference type="NCBI Taxonomy" id="425635"/>
    <lineage>
        <taxon>Eukaryota</taxon>
        <taxon>Metazoa</taxon>
        <taxon>Chordata</taxon>
        <taxon>Craniata</taxon>
        <taxon>Vertebrata</taxon>
        <taxon>Euteleostomi</taxon>
        <taxon>Archelosauria</taxon>
        <taxon>Archosauria</taxon>
        <taxon>Dinosauria</taxon>
        <taxon>Saurischia</taxon>
        <taxon>Theropoda</taxon>
        <taxon>Coelurosauria</taxon>
        <taxon>Aves</taxon>
        <taxon>Neognathae</taxon>
        <taxon>Neoaves</taxon>
        <taxon>Charadriiformes</taxon>
        <taxon>Scolopacidae</taxon>
        <taxon>Calidris</taxon>
    </lineage>
</organism>
<evidence type="ECO:0000313" key="4">
    <source>
        <dbReference type="Proteomes" id="UP000694419"/>
    </source>
</evidence>
<evidence type="ECO:0000313" key="3">
    <source>
        <dbReference type="Ensembl" id="ENSCPGP00000004675.1"/>
    </source>
</evidence>
<reference evidence="3" key="2">
    <citation type="submission" date="2025-09" db="UniProtKB">
        <authorList>
            <consortium name="Ensembl"/>
        </authorList>
    </citation>
    <scope>IDENTIFICATION</scope>
</reference>
<evidence type="ECO:0000256" key="2">
    <source>
        <dbReference type="SAM" id="MobiDB-lite"/>
    </source>
</evidence>
<feature type="compositionally biased region" description="Polar residues" evidence="2">
    <location>
        <begin position="279"/>
        <end position="288"/>
    </location>
</feature>
<protein>
    <submittedName>
        <fullName evidence="3">UHRF1 binding protein 1 like</fullName>
    </submittedName>
</protein>
<feature type="region of interest" description="Disordered" evidence="2">
    <location>
        <begin position="1136"/>
        <end position="1169"/>
    </location>
</feature>
<feature type="region of interest" description="Disordered" evidence="2">
    <location>
        <begin position="948"/>
        <end position="998"/>
    </location>
</feature>
<name>A0A8C3JAM6_9CHAR</name>
<evidence type="ECO:0000256" key="1">
    <source>
        <dbReference type="SAM" id="Coils"/>
    </source>
</evidence>
<dbReference type="PANTHER" id="PTHR22774">
    <property type="entry name" value="CHOREIN N-TERMINAL DOMAIN-CONTAINING PROTEIN"/>
    <property type="match status" value="1"/>
</dbReference>
<feature type="region of interest" description="Disordered" evidence="2">
    <location>
        <begin position="261"/>
        <end position="288"/>
    </location>
</feature>
<feature type="coiled-coil region" evidence="1">
    <location>
        <begin position="1357"/>
        <end position="1391"/>
    </location>
</feature>